<feature type="region of interest" description="Disordered" evidence="1">
    <location>
        <begin position="802"/>
        <end position="822"/>
    </location>
</feature>
<name>A0ABR4P011_9SACH</name>
<feature type="compositionally biased region" description="Low complexity" evidence="1">
    <location>
        <begin position="888"/>
        <end position="907"/>
    </location>
</feature>
<dbReference type="Pfam" id="PF10373">
    <property type="entry name" value="EST1_DNA_bind"/>
    <property type="match status" value="1"/>
</dbReference>
<feature type="compositionally biased region" description="Polar residues" evidence="1">
    <location>
        <begin position="813"/>
        <end position="822"/>
    </location>
</feature>
<dbReference type="InterPro" id="IPR019458">
    <property type="entry name" value="Est1-like_N"/>
</dbReference>
<accession>A0ABR4P011</accession>
<dbReference type="InterPro" id="IPR011990">
    <property type="entry name" value="TPR-like_helical_dom_sf"/>
</dbReference>
<evidence type="ECO:0000259" key="3">
    <source>
        <dbReference type="Pfam" id="PF10374"/>
    </source>
</evidence>
<dbReference type="SUPFAM" id="SSF48452">
    <property type="entry name" value="TPR-like"/>
    <property type="match status" value="1"/>
</dbReference>
<feature type="region of interest" description="Disordered" evidence="1">
    <location>
        <begin position="888"/>
        <end position="926"/>
    </location>
</feature>
<dbReference type="Gene3D" id="1.25.40.10">
    <property type="entry name" value="Tetratricopeptide repeat domain"/>
    <property type="match status" value="1"/>
</dbReference>
<evidence type="ECO:0000259" key="2">
    <source>
        <dbReference type="Pfam" id="PF10373"/>
    </source>
</evidence>
<evidence type="ECO:0000313" key="5">
    <source>
        <dbReference type="Proteomes" id="UP001623330"/>
    </source>
</evidence>
<dbReference type="EMBL" id="JBEVYD010000002">
    <property type="protein sequence ID" value="KAL3234911.1"/>
    <property type="molecule type" value="Genomic_DNA"/>
</dbReference>
<comment type="caution">
    <text evidence="4">The sequence shown here is derived from an EMBL/GenBank/DDBJ whole genome shotgun (WGS) entry which is preliminary data.</text>
</comment>
<feature type="domain" description="DNA/RNA-binding" evidence="2">
    <location>
        <begin position="234"/>
        <end position="525"/>
    </location>
</feature>
<feature type="compositionally biased region" description="Basic and acidic residues" evidence="1">
    <location>
        <begin position="626"/>
        <end position="638"/>
    </location>
</feature>
<dbReference type="Proteomes" id="UP001623330">
    <property type="component" value="Unassembled WGS sequence"/>
</dbReference>
<dbReference type="InterPro" id="IPR018834">
    <property type="entry name" value="DNA/RNA-bd_Est1-type"/>
</dbReference>
<keyword evidence="5" id="KW-1185">Reference proteome</keyword>
<feature type="domain" description="Telomerase activating protein Est1-like N-terminal" evidence="3">
    <location>
        <begin position="87"/>
        <end position="218"/>
    </location>
</feature>
<feature type="region of interest" description="Disordered" evidence="1">
    <location>
        <begin position="607"/>
        <end position="668"/>
    </location>
</feature>
<dbReference type="Pfam" id="PF10374">
    <property type="entry name" value="EST1"/>
    <property type="match status" value="1"/>
</dbReference>
<reference evidence="4 5" key="1">
    <citation type="submission" date="2024-05" db="EMBL/GenBank/DDBJ databases">
        <title>Long read based assembly of the Candida bracarensis genome reveals expanded adhesin content.</title>
        <authorList>
            <person name="Marcet-Houben M."/>
            <person name="Ksiezopolska E."/>
            <person name="Gabaldon T."/>
        </authorList>
    </citation>
    <scope>NUCLEOTIDE SEQUENCE [LARGE SCALE GENOMIC DNA]</scope>
    <source>
        <strain evidence="4 5">CBM6</strain>
    </source>
</reference>
<gene>
    <name evidence="4" type="ORF">RNJ44_02699</name>
</gene>
<protein>
    <submittedName>
        <fullName evidence="4">Nonsense-mediated mRNA decay factor EBS1</fullName>
    </submittedName>
</protein>
<proteinExistence type="predicted"/>
<feature type="compositionally biased region" description="Polar residues" evidence="1">
    <location>
        <begin position="908"/>
        <end position="917"/>
    </location>
</feature>
<evidence type="ECO:0000313" key="4">
    <source>
        <dbReference type="EMBL" id="KAL3234911.1"/>
    </source>
</evidence>
<feature type="compositionally biased region" description="Polar residues" evidence="1">
    <location>
        <begin position="639"/>
        <end position="665"/>
    </location>
</feature>
<organism evidence="4 5">
    <name type="scientific">Nakaseomyces bracarensis</name>
    <dbReference type="NCBI Taxonomy" id="273131"/>
    <lineage>
        <taxon>Eukaryota</taxon>
        <taxon>Fungi</taxon>
        <taxon>Dikarya</taxon>
        <taxon>Ascomycota</taxon>
        <taxon>Saccharomycotina</taxon>
        <taxon>Saccharomycetes</taxon>
        <taxon>Saccharomycetales</taxon>
        <taxon>Saccharomycetaceae</taxon>
        <taxon>Nakaseomyces</taxon>
    </lineage>
</organism>
<sequence length="1072" mass="122082">MNPLESESEALVLNTISDFQERLNEILRTNQITHDYALLSGYLTFVHSKLMKMIETNLIKQKQLYRQYKEYPSEMTEAFDKQTAVLILDALWGKIYYPIFKWFQNLRNFIVPRKAGEQPKYFEFRKMSSKIAKFYKEVQTFLTGIINYIFLDPEIETTDGVPPQVFVFFNLKKKPPKALPKKLILSLKYNDPLAAIVRLVLHRCTLYLGSAQRYKIMNEKISNRHSVEDFVKSTEYFDLASLLLPSSGETYLQRGMVYIQTDNLGMAVEEFIKSALAKSPCPAALSNFKTIILENDSTLHLRLDKLILDVHSQDLKGTKIVNREIIELYFLALFGSYFAPDIWCNPMKPIYLRNGLAIKTLELTLFEKIASRYIKNIETIYNDLIVAIGGFNLLLLFNSMGNNSRLNMVKPFALTRNQSSYLGFVFTYITRVLNDVIKEAWNSNHETHLYLAMLRIIGCWIFANETVLEFAKSNVAFCQTYAALLNDILASGLVSPPTSSNSKPKRSYLFEEDIQLKELTFIGDELDDFNDTKIHTSEDCMIRLVGKPPMEDKLSPKEEKLARLEAVLLTGKQILSYNKCDIKFNTENQRYDILNVVVQETKPKIVEGKNKSNKQNKSNKMNLSKDYVDIRQTGKDRSYASQSNEYANKNSSLEQDSSKVYSGTSVKPPESFDIKPSFQLKPSESELLAGEFNNISISSPVNATAIPQLYSLHNEDESLPNGNGLATDSNNNFNSEDNHMKYLSEIFRPSMSMSSLGSSRRNSSLKGYLPSVGSANIMSSTDRSVTSTPTMDNHRNSYGYAGWPNLAEKHRPQNSIGNSSSATASNGVSGYYDSMNHLVNYPSRLSVTSDTTILPEAHSPFSQQLQSSYGEPRVNDNEAHYMQNLYQQQSQLQQQQQQQQQQPQQQQRPNNQMKTHNQFQQQQNLQQTQYQQQILLKQQQDHHHRIVNQSYQQPMVNSVGNSITMQNAYNTNEINPSAHNYQTNIAFHPQQGYQNNSNVNYPPGNNSQQSIENQQNRVSPAGNVYWANQHLDNGGSNSFYAQYPYSVPSSEASMGGTFVNTGFNNASRPPPQ</sequence>
<evidence type="ECO:0000256" key="1">
    <source>
        <dbReference type="SAM" id="MobiDB-lite"/>
    </source>
</evidence>
<feature type="compositionally biased region" description="Low complexity" evidence="1">
    <location>
        <begin position="613"/>
        <end position="625"/>
    </location>
</feature>